<reference evidence="1 2" key="1">
    <citation type="submission" date="2020-01" db="EMBL/GenBank/DDBJ databases">
        <title>Rhizobium genotypes associated with high levels of biological nitrogen fixation by grain legumes in a temperate-maritime cropping system.</title>
        <authorList>
            <person name="Maluk M."/>
            <person name="Francesc Ferrando Molina F."/>
            <person name="Lopez Del Egido L."/>
            <person name="Lafos M."/>
            <person name="Langarica-Fuentes A."/>
            <person name="Gebre Yohannes G."/>
            <person name="Young M.W."/>
            <person name="Martin P."/>
            <person name="Gantlett R."/>
            <person name="Kenicer G."/>
            <person name="Hawes C."/>
            <person name="Begg G.S."/>
            <person name="Quilliam R.S."/>
            <person name="Squire G.R."/>
            <person name="Poole P.S."/>
            <person name="Young P.W."/>
            <person name="Iannetta P.M."/>
            <person name="James E.K."/>
        </authorList>
    </citation>
    <scope>NUCLEOTIDE SEQUENCE [LARGE SCALE GENOMIC DNA]</scope>
    <source>
        <strain evidence="1 2">JHI944</strain>
    </source>
</reference>
<organism evidence="1 2">
    <name type="scientific">Rhizobium leguminosarum</name>
    <dbReference type="NCBI Taxonomy" id="384"/>
    <lineage>
        <taxon>Bacteria</taxon>
        <taxon>Pseudomonadati</taxon>
        <taxon>Pseudomonadota</taxon>
        <taxon>Alphaproteobacteria</taxon>
        <taxon>Hyphomicrobiales</taxon>
        <taxon>Rhizobiaceae</taxon>
        <taxon>Rhizobium/Agrobacterium group</taxon>
        <taxon>Rhizobium</taxon>
    </lineage>
</organism>
<gene>
    <name evidence="1" type="ORF">GUK36_21815</name>
</gene>
<evidence type="ECO:0000313" key="1">
    <source>
        <dbReference type="EMBL" id="NEK52068.1"/>
    </source>
</evidence>
<protein>
    <submittedName>
        <fullName evidence="1">DUF1376 domain-containing protein</fullName>
    </submittedName>
</protein>
<evidence type="ECO:0000313" key="2">
    <source>
        <dbReference type="Proteomes" id="UP000471409"/>
    </source>
</evidence>
<name>A0A6P0DGI0_RHILE</name>
<accession>A0A6P0DGI0</accession>
<dbReference type="InterPro" id="IPR010781">
    <property type="entry name" value="DUF1376"/>
</dbReference>
<dbReference type="EMBL" id="WXXP01000009">
    <property type="protein sequence ID" value="NEK52068.1"/>
    <property type="molecule type" value="Genomic_DNA"/>
</dbReference>
<dbReference type="AlphaFoldDB" id="A0A6P0DGI0"/>
<proteinExistence type="predicted"/>
<sequence>MKINVVDELSLSHLTAAEYGAYVRLKMHFWLHGCLPADDGCLARIASADPDEWAEIRPAVKALFRGEFRKAHG</sequence>
<dbReference type="Proteomes" id="UP000471409">
    <property type="component" value="Unassembled WGS sequence"/>
</dbReference>
<dbReference type="Pfam" id="PF07120">
    <property type="entry name" value="DUF1376"/>
    <property type="match status" value="1"/>
</dbReference>
<comment type="caution">
    <text evidence="1">The sequence shown here is derived from an EMBL/GenBank/DDBJ whole genome shotgun (WGS) entry which is preliminary data.</text>
</comment>
<dbReference type="RefSeq" id="WP_018517280.1">
    <property type="nucleotide sequence ID" value="NZ_CP121635.1"/>
</dbReference>